<name>A0AAV1T713_9STRA</name>
<evidence type="ECO:0000313" key="1">
    <source>
        <dbReference type="EMBL" id="CAK7904865.1"/>
    </source>
</evidence>
<sequence>MPMAPRASRSWLLAEVALAGQSNGHFQPLDVYLQACARAEDIIRLVTTPRHYDVNEDLGAQCACRPQTSMTKLWERGVCANTTSTYQEVLIPR</sequence>
<dbReference type="Proteomes" id="UP001162060">
    <property type="component" value="Unassembled WGS sequence"/>
</dbReference>
<gene>
    <name evidence="1" type="ORF">PM001_LOCUS2993</name>
</gene>
<evidence type="ECO:0000313" key="2">
    <source>
        <dbReference type="Proteomes" id="UP001162060"/>
    </source>
</evidence>
<accession>A0AAV1T713</accession>
<reference evidence="1" key="1">
    <citation type="submission" date="2024-01" db="EMBL/GenBank/DDBJ databases">
        <authorList>
            <person name="Webb A."/>
        </authorList>
    </citation>
    <scope>NUCLEOTIDE SEQUENCE</scope>
    <source>
        <strain evidence="1">Pm1</strain>
    </source>
</reference>
<organism evidence="1 2">
    <name type="scientific">Peronospora matthiolae</name>
    <dbReference type="NCBI Taxonomy" id="2874970"/>
    <lineage>
        <taxon>Eukaryota</taxon>
        <taxon>Sar</taxon>
        <taxon>Stramenopiles</taxon>
        <taxon>Oomycota</taxon>
        <taxon>Peronosporomycetes</taxon>
        <taxon>Peronosporales</taxon>
        <taxon>Peronosporaceae</taxon>
        <taxon>Peronospora</taxon>
    </lineage>
</organism>
<comment type="caution">
    <text evidence="1">The sequence shown here is derived from an EMBL/GenBank/DDBJ whole genome shotgun (WGS) entry which is preliminary data.</text>
</comment>
<protein>
    <submittedName>
        <fullName evidence="1">Uncharacterized protein</fullName>
    </submittedName>
</protein>
<proteinExistence type="predicted"/>
<dbReference type="EMBL" id="CAKLBY020000029">
    <property type="protein sequence ID" value="CAK7904865.1"/>
    <property type="molecule type" value="Genomic_DNA"/>
</dbReference>
<dbReference type="AlphaFoldDB" id="A0AAV1T713"/>